<evidence type="ECO:0000313" key="1">
    <source>
        <dbReference type="EMBL" id="ONK78156.1"/>
    </source>
</evidence>
<reference evidence="2" key="1">
    <citation type="journal article" date="2017" name="Nat. Commun.">
        <title>The asparagus genome sheds light on the origin and evolution of a young Y chromosome.</title>
        <authorList>
            <person name="Harkess A."/>
            <person name="Zhou J."/>
            <person name="Xu C."/>
            <person name="Bowers J.E."/>
            <person name="Van der Hulst R."/>
            <person name="Ayyampalayam S."/>
            <person name="Mercati F."/>
            <person name="Riccardi P."/>
            <person name="McKain M.R."/>
            <person name="Kakrana A."/>
            <person name="Tang H."/>
            <person name="Ray J."/>
            <person name="Groenendijk J."/>
            <person name="Arikit S."/>
            <person name="Mathioni S.M."/>
            <person name="Nakano M."/>
            <person name="Shan H."/>
            <person name="Telgmann-Rauber A."/>
            <person name="Kanno A."/>
            <person name="Yue Z."/>
            <person name="Chen H."/>
            <person name="Li W."/>
            <person name="Chen Y."/>
            <person name="Xu X."/>
            <person name="Zhang Y."/>
            <person name="Luo S."/>
            <person name="Chen H."/>
            <person name="Gao J."/>
            <person name="Mao Z."/>
            <person name="Pires J.C."/>
            <person name="Luo M."/>
            <person name="Kudrna D."/>
            <person name="Wing R.A."/>
            <person name="Meyers B.C."/>
            <person name="Yi K."/>
            <person name="Kong H."/>
            <person name="Lavrijsen P."/>
            <person name="Sunseri F."/>
            <person name="Falavigna A."/>
            <person name="Ye Y."/>
            <person name="Leebens-Mack J.H."/>
            <person name="Chen G."/>
        </authorList>
    </citation>
    <scope>NUCLEOTIDE SEQUENCE [LARGE SCALE GENOMIC DNA]</scope>
    <source>
        <strain evidence="2">cv. DH0086</strain>
    </source>
</reference>
<accession>A0A5P1FIL8</accession>
<organism evidence="1 2">
    <name type="scientific">Asparagus officinalis</name>
    <name type="common">Garden asparagus</name>
    <dbReference type="NCBI Taxonomy" id="4686"/>
    <lineage>
        <taxon>Eukaryota</taxon>
        <taxon>Viridiplantae</taxon>
        <taxon>Streptophyta</taxon>
        <taxon>Embryophyta</taxon>
        <taxon>Tracheophyta</taxon>
        <taxon>Spermatophyta</taxon>
        <taxon>Magnoliopsida</taxon>
        <taxon>Liliopsida</taxon>
        <taxon>Asparagales</taxon>
        <taxon>Asparagaceae</taxon>
        <taxon>Asparagoideae</taxon>
        <taxon>Asparagus</taxon>
    </lineage>
</organism>
<proteinExistence type="predicted"/>
<sequence>MEAPTSYTCPRENVKGIYCSGGGVVFSPISAIISHWRRQRGRGEEVANSRASRTVQLERRAEYSSDEGRLGRPERIGSCQWRPLACMRDDEDMGEGWLCRVAGGGGEEEGVVWSSMAAKGAGHETSAVELTARKEQQFAGGGAAEWTALGGRGLDDSVGWKGSVAIVARCGQ</sequence>
<dbReference type="Proteomes" id="UP000243459">
    <property type="component" value="Chromosome 2"/>
</dbReference>
<protein>
    <submittedName>
        <fullName evidence="1">Uncharacterized protein</fullName>
    </submittedName>
</protein>
<keyword evidence="2" id="KW-1185">Reference proteome</keyword>
<dbReference type="Gramene" id="ONK78156">
    <property type="protein sequence ID" value="ONK78156"/>
    <property type="gene ID" value="A4U43_C02F15040"/>
</dbReference>
<dbReference type="EMBL" id="CM007382">
    <property type="protein sequence ID" value="ONK78156.1"/>
    <property type="molecule type" value="Genomic_DNA"/>
</dbReference>
<name>A0A5P1FIL8_ASPOF</name>
<gene>
    <name evidence="1" type="ORF">A4U43_C02F15040</name>
</gene>
<evidence type="ECO:0000313" key="2">
    <source>
        <dbReference type="Proteomes" id="UP000243459"/>
    </source>
</evidence>
<dbReference type="AlphaFoldDB" id="A0A5P1FIL8"/>